<evidence type="ECO:0000313" key="1">
    <source>
        <dbReference type="EMBL" id="GAA0713716.1"/>
    </source>
</evidence>
<proteinExistence type="predicted"/>
<keyword evidence="2" id="KW-1185">Reference proteome</keyword>
<reference evidence="1 2" key="1">
    <citation type="journal article" date="2019" name="Int. J. Syst. Evol. Microbiol.">
        <title>The Global Catalogue of Microorganisms (GCM) 10K type strain sequencing project: providing services to taxonomists for standard genome sequencing and annotation.</title>
        <authorList>
            <consortium name="The Broad Institute Genomics Platform"/>
            <consortium name="The Broad Institute Genome Sequencing Center for Infectious Disease"/>
            <person name="Wu L."/>
            <person name="Ma J."/>
        </authorList>
    </citation>
    <scope>NUCLEOTIDE SEQUENCE [LARGE SCALE GENOMIC DNA]</scope>
    <source>
        <strain evidence="1 2">JCM 15421</strain>
    </source>
</reference>
<accession>A0ABN1IHH5</accession>
<evidence type="ECO:0000313" key="2">
    <source>
        <dbReference type="Proteomes" id="UP001501523"/>
    </source>
</evidence>
<sequence>MAPLWAAPKAIKNPTSVSGCGVLWGIQVSFALPGHAPSARTSVGNKEYEYKGKKKLAAKSQHAGNRQETVPFGDAAMGVALRHVADPTVYRIRLSTVSFEIFSKPSRSSHLDVQMAGPVFAGVVQPRTSATLERADMATEPSHGAALSC</sequence>
<dbReference type="RefSeq" id="WP_343789637.1">
    <property type="nucleotide sequence ID" value="NZ_BAAAEU010000007.1"/>
</dbReference>
<protein>
    <submittedName>
        <fullName evidence="1">Uncharacterized protein</fullName>
    </submittedName>
</protein>
<dbReference type="Proteomes" id="UP001501523">
    <property type="component" value="Unassembled WGS sequence"/>
</dbReference>
<dbReference type="EMBL" id="BAAAEU010000007">
    <property type="protein sequence ID" value="GAA0713716.1"/>
    <property type="molecule type" value="Genomic_DNA"/>
</dbReference>
<gene>
    <name evidence="1" type="ORF">GCM10009105_17400</name>
</gene>
<comment type="caution">
    <text evidence="1">The sequence shown here is derived from an EMBL/GenBank/DDBJ whole genome shotgun (WGS) entry which is preliminary data.</text>
</comment>
<name>A0ABN1IHH5_9GAMM</name>
<organism evidence="1 2">
    <name type="scientific">Dokdonella soli</name>
    <dbReference type="NCBI Taxonomy" id="529810"/>
    <lineage>
        <taxon>Bacteria</taxon>
        <taxon>Pseudomonadati</taxon>
        <taxon>Pseudomonadota</taxon>
        <taxon>Gammaproteobacteria</taxon>
        <taxon>Lysobacterales</taxon>
        <taxon>Rhodanobacteraceae</taxon>
        <taxon>Dokdonella</taxon>
    </lineage>
</organism>